<organism evidence="2 3">
    <name type="scientific">Sanguibacter keddieii (strain ATCC 51767 / DSM 10542 / NCFB 3025 / ST-74)</name>
    <dbReference type="NCBI Taxonomy" id="446469"/>
    <lineage>
        <taxon>Bacteria</taxon>
        <taxon>Bacillati</taxon>
        <taxon>Actinomycetota</taxon>
        <taxon>Actinomycetes</taxon>
        <taxon>Micrococcales</taxon>
        <taxon>Sanguibacteraceae</taxon>
        <taxon>Sanguibacter</taxon>
    </lineage>
</organism>
<dbReference type="eggNOG" id="COG4932">
    <property type="taxonomic scope" value="Bacteria"/>
</dbReference>
<keyword evidence="3" id="KW-1185">Reference proteome</keyword>
<feature type="region of interest" description="Disordered" evidence="1">
    <location>
        <begin position="53"/>
        <end position="120"/>
    </location>
</feature>
<reference evidence="2 3" key="1">
    <citation type="journal article" date="2009" name="Stand. Genomic Sci.">
        <title>Complete genome sequence of Sanguibacter keddieii type strain (ST-74).</title>
        <authorList>
            <person name="Ivanova N."/>
            <person name="Sikorski J."/>
            <person name="Sims D."/>
            <person name="Brettin T."/>
            <person name="Detter J.C."/>
            <person name="Han C."/>
            <person name="Lapidus A."/>
            <person name="Copeland A."/>
            <person name="Glavina Del Rio T."/>
            <person name="Nolan M."/>
            <person name="Chen F."/>
            <person name="Lucas S."/>
            <person name="Tice H."/>
            <person name="Cheng J.F."/>
            <person name="Bruce D."/>
            <person name="Goodwin L."/>
            <person name="Pitluck S."/>
            <person name="Pati A."/>
            <person name="Mavromatis K."/>
            <person name="Chen A."/>
            <person name="Palaniappan K."/>
            <person name="D'haeseleer P."/>
            <person name="Chain P."/>
            <person name="Bristow J."/>
            <person name="Eisen J.A."/>
            <person name="Markowitz V."/>
            <person name="Hugenholtz P."/>
            <person name="Goker M."/>
            <person name="Pukall R."/>
            <person name="Klenk H.P."/>
            <person name="Kyrpides N.C."/>
        </authorList>
    </citation>
    <scope>NUCLEOTIDE SEQUENCE [LARGE SCALE GENOMIC DNA]</scope>
    <source>
        <strain evidence="3">ATCC 51767 / DSM 10542 / NCFB 3025 / ST-74</strain>
    </source>
</reference>
<dbReference type="HOGENOM" id="CLU_348803_0_0_11"/>
<dbReference type="EMBL" id="CP001819">
    <property type="protein sequence ID" value="ACZ20867.1"/>
    <property type="molecule type" value="Genomic_DNA"/>
</dbReference>
<proteinExistence type="predicted"/>
<dbReference type="Proteomes" id="UP000000322">
    <property type="component" value="Chromosome"/>
</dbReference>
<protein>
    <recommendedName>
        <fullName evidence="4">Ig-like domain-containing protein</fullName>
    </recommendedName>
</protein>
<evidence type="ECO:0000256" key="1">
    <source>
        <dbReference type="SAM" id="MobiDB-lite"/>
    </source>
</evidence>
<dbReference type="eggNOG" id="COG1840">
    <property type="taxonomic scope" value="Bacteria"/>
</dbReference>
<name>D1BC87_SANKS</name>
<feature type="region of interest" description="Disordered" evidence="1">
    <location>
        <begin position="1"/>
        <end position="28"/>
    </location>
</feature>
<feature type="compositionally biased region" description="Low complexity" evidence="1">
    <location>
        <begin position="75"/>
        <end position="93"/>
    </location>
</feature>
<gene>
    <name evidence="2" type="ordered locus">Sked_09170</name>
</gene>
<dbReference type="Gene3D" id="2.60.40.2700">
    <property type="match status" value="6"/>
</dbReference>
<evidence type="ECO:0008006" key="4">
    <source>
        <dbReference type="Google" id="ProtNLM"/>
    </source>
</evidence>
<sequence>MPDAEIGAPVPHHPSHRPSYRPSTDDARRPSALALLVALVVALPLVVAAPATADDAPAPDQGLVDDAPAPGQEPGGETPSPAEEAPAPALAPESDPEPVPEEPASPEPQDFDVAPDPTVTGTAAVGTTLTVVTGDWSPAATFTYRWLADGLAVDGATSTSYVPTAADLGKVLTVEVTGAADGRTPQSRSTSTAPVAAGTFATTPVPTVSGTARVGSTLTAQAGAWPAGATLTYQWSAAGTPVAGATQATYAVTPADLGAALTVQVTATQTGWATASRTSLPTSAVAAATFTSAPVPTVTGTAKVGSTLTAVPGAWSPAATFTYQWSVGGTPVAGATRATFVPLAADLGRTITVKVTGTLAGWTPVTRTSVKTAAVAPATFTTAPVPTISGKVRVGSALSAVPGTWSPSATLAYQWRVGGVAVKGATKKTYTPAAGDLGKRITVQVTGTRTGWTTRARTSASSAPVALGAFTAAPVPTVTGTVRAGSTLTAKAGSWSPGAKLTYQWKANGSTIKGATASKFTPTAQQVGTRITVQVTGTRTGWTTTKKTSAATRAVAAGVFAKAPTPKISGTARTGSTLTATAGTWSPSATLSYQWLAGGTPVTGARSTTFVPTTSQVGKKITVQVTARKDGWTTTSRTSAATAAVTTPAVVPSGDGIFRVGSQISPGTYISKNPDFCYWERRSNATDDLEGIIANDIGNGQRIVTISPNDKYFSSDWCGGWKPLPTTGTPKTSVTQDGVYAVGTQLAPGRYRALGTGDFCYYSVVSSFSGELDAIRINGFSAYTQEVVITSRDVGFESSNCSTWRKVG</sequence>
<dbReference type="STRING" id="446469.Sked_09170"/>
<dbReference type="AlphaFoldDB" id="D1BC87"/>
<dbReference type="KEGG" id="ske:Sked_09170"/>
<evidence type="ECO:0000313" key="2">
    <source>
        <dbReference type="EMBL" id="ACZ20867.1"/>
    </source>
</evidence>
<accession>D1BC87</accession>
<evidence type="ECO:0000313" key="3">
    <source>
        <dbReference type="Proteomes" id="UP000000322"/>
    </source>
</evidence>